<sequence>MFFASLLLLVSLSTPLLAFCRLWSPEGRYCIEDRDRLNLTIVRLRRDTYGKTEFVWPDDEFMRLMQTSGELFSNIKEIQFENNCNWAFGWRHGGELAMPNLRFVTFDEDCAIWYDSLDYCVELPAAWSRPGVHFVNSYVCEPEAKADELHSSGDTNRVKERQQAKEAIEFQKDINRMLNNTLTRAIHLQRATEHQNRELNRTLVEMEQNLATCNSLLGHLSSQAEMLEERLNSCVHSRSADRVLIKHYKYVLTRLRHELAYIFSFGMDDVVPHVSEF</sequence>
<dbReference type="Proteomes" id="UP000298663">
    <property type="component" value="Unassembled WGS sequence"/>
</dbReference>
<evidence type="ECO:0008006" key="5">
    <source>
        <dbReference type="Google" id="ProtNLM"/>
    </source>
</evidence>
<keyword evidence="4" id="KW-1185">Reference proteome</keyword>
<dbReference type="OrthoDB" id="10377659at2759"/>
<keyword evidence="2" id="KW-0732">Signal</keyword>
<evidence type="ECO:0000313" key="3">
    <source>
        <dbReference type="EMBL" id="TKR78331.1"/>
    </source>
</evidence>
<organism evidence="3 4">
    <name type="scientific">Steinernema carpocapsae</name>
    <name type="common">Entomopathogenic nematode</name>
    <dbReference type="NCBI Taxonomy" id="34508"/>
    <lineage>
        <taxon>Eukaryota</taxon>
        <taxon>Metazoa</taxon>
        <taxon>Ecdysozoa</taxon>
        <taxon>Nematoda</taxon>
        <taxon>Chromadorea</taxon>
        <taxon>Rhabditida</taxon>
        <taxon>Tylenchina</taxon>
        <taxon>Panagrolaimomorpha</taxon>
        <taxon>Strongyloidoidea</taxon>
        <taxon>Steinernematidae</taxon>
        <taxon>Steinernema</taxon>
    </lineage>
</organism>
<feature type="chain" id="PRO_5020987862" description="C-type lectin domain-containing protein" evidence="2">
    <location>
        <begin position="19"/>
        <end position="277"/>
    </location>
</feature>
<reference evidence="3 4" key="2">
    <citation type="journal article" date="2019" name="G3 (Bethesda)">
        <title>Hybrid Assembly of the Genome of the Entomopathogenic Nematode Steinernema carpocapsae Identifies the X-Chromosome.</title>
        <authorList>
            <person name="Serra L."/>
            <person name="Macchietto M."/>
            <person name="Macias-Munoz A."/>
            <person name="McGill C.J."/>
            <person name="Rodriguez I.M."/>
            <person name="Rodriguez B."/>
            <person name="Murad R."/>
            <person name="Mortazavi A."/>
        </authorList>
    </citation>
    <scope>NUCLEOTIDE SEQUENCE [LARGE SCALE GENOMIC DNA]</scope>
    <source>
        <strain evidence="3 4">ALL</strain>
    </source>
</reference>
<comment type="caution">
    <text evidence="3">The sequence shown here is derived from an EMBL/GenBank/DDBJ whole genome shotgun (WGS) entry which is preliminary data.</text>
</comment>
<evidence type="ECO:0000313" key="4">
    <source>
        <dbReference type="Proteomes" id="UP000298663"/>
    </source>
</evidence>
<dbReference type="AlphaFoldDB" id="A0A4U5N900"/>
<proteinExistence type="predicted"/>
<evidence type="ECO:0000256" key="1">
    <source>
        <dbReference type="SAM" id="Coils"/>
    </source>
</evidence>
<dbReference type="EMBL" id="AZBU02000005">
    <property type="protein sequence ID" value="TKR78331.1"/>
    <property type="molecule type" value="Genomic_DNA"/>
</dbReference>
<feature type="coiled-coil region" evidence="1">
    <location>
        <begin position="189"/>
        <end position="216"/>
    </location>
</feature>
<accession>A0A4U5N900</accession>
<evidence type="ECO:0000256" key="2">
    <source>
        <dbReference type="SAM" id="SignalP"/>
    </source>
</evidence>
<reference evidence="3 4" key="1">
    <citation type="journal article" date="2015" name="Genome Biol.">
        <title>Comparative genomics of Steinernema reveals deeply conserved gene regulatory networks.</title>
        <authorList>
            <person name="Dillman A.R."/>
            <person name="Macchietto M."/>
            <person name="Porter C.F."/>
            <person name="Rogers A."/>
            <person name="Williams B."/>
            <person name="Antoshechkin I."/>
            <person name="Lee M.M."/>
            <person name="Goodwin Z."/>
            <person name="Lu X."/>
            <person name="Lewis E.E."/>
            <person name="Goodrich-Blair H."/>
            <person name="Stock S.P."/>
            <person name="Adams B.J."/>
            <person name="Sternberg P.W."/>
            <person name="Mortazavi A."/>
        </authorList>
    </citation>
    <scope>NUCLEOTIDE SEQUENCE [LARGE SCALE GENOMIC DNA]</scope>
    <source>
        <strain evidence="3 4">ALL</strain>
    </source>
</reference>
<feature type="signal peptide" evidence="2">
    <location>
        <begin position="1"/>
        <end position="18"/>
    </location>
</feature>
<gene>
    <name evidence="3" type="ORF">L596_019150</name>
</gene>
<name>A0A4U5N900_STECR</name>
<protein>
    <recommendedName>
        <fullName evidence="5">C-type lectin domain-containing protein</fullName>
    </recommendedName>
</protein>
<keyword evidence="1" id="KW-0175">Coiled coil</keyword>